<evidence type="ECO:0000256" key="6">
    <source>
        <dbReference type="ARBA" id="ARBA00023136"/>
    </source>
</evidence>
<dbReference type="AlphaFoldDB" id="A0A0P9CP09"/>
<evidence type="ECO:0000256" key="1">
    <source>
        <dbReference type="ARBA" id="ARBA00004651"/>
    </source>
</evidence>
<evidence type="ECO:0000256" key="3">
    <source>
        <dbReference type="ARBA" id="ARBA00022475"/>
    </source>
</evidence>
<comment type="subcellular location">
    <subcellularLocation>
        <location evidence="1 7">Cell membrane</location>
        <topology evidence="1 7">Multi-pass membrane protein</topology>
    </subcellularLocation>
</comment>
<dbReference type="InterPro" id="IPR002771">
    <property type="entry name" value="Multi_antbiot-R_MarC"/>
</dbReference>
<gene>
    <name evidence="8" type="ORF">AN477_21500</name>
</gene>
<keyword evidence="6 7" id="KW-0472">Membrane</keyword>
<dbReference type="GO" id="GO:0005886">
    <property type="term" value="C:plasma membrane"/>
    <property type="evidence" value="ECO:0007669"/>
    <property type="project" value="UniProtKB-SubCell"/>
</dbReference>
<name>A0A0P9CP09_9BACL</name>
<dbReference type="Pfam" id="PF01914">
    <property type="entry name" value="MarC"/>
    <property type="match status" value="1"/>
</dbReference>
<accession>A0A0P9CP09</accession>
<evidence type="ECO:0000313" key="8">
    <source>
        <dbReference type="EMBL" id="KPV40865.1"/>
    </source>
</evidence>
<comment type="caution">
    <text evidence="8">The sequence shown here is derived from an EMBL/GenBank/DDBJ whole genome shotgun (WGS) entry which is preliminary data.</text>
</comment>
<evidence type="ECO:0000256" key="4">
    <source>
        <dbReference type="ARBA" id="ARBA00022692"/>
    </source>
</evidence>
<keyword evidence="5 7" id="KW-1133">Transmembrane helix</keyword>
<protein>
    <recommendedName>
        <fullName evidence="7">UPF0056 membrane protein</fullName>
    </recommendedName>
</protein>
<reference evidence="8 9" key="1">
    <citation type="submission" date="2015-09" db="EMBL/GenBank/DDBJ databases">
        <title>Draft genome sequence of Alicyclobacillus ferrooxydans DSM 22381.</title>
        <authorList>
            <person name="Hemp J."/>
        </authorList>
    </citation>
    <scope>NUCLEOTIDE SEQUENCE [LARGE SCALE GENOMIC DNA]</scope>
    <source>
        <strain evidence="8 9">TC-34</strain>
    </source>
</reference>
<comment type="caution">
    <text evidence="7">Lacks conserved residue(s) required for the propagation of feature annotation.</text>
</comment>
<evidence type="ECO:0000313" key="9">
    <source>
        <dbReference type="Proteomes" id="UP000050482"/>
    </source>
</evidence>
<feature type="transmembrane region" description="Helical" evidence="7">
    <location>
        <begin position="44"/>
        <end position="63"/>
    </location>
</feature>
<dbReference type="RefSeq" id="WP_054971232.1">
    <property type="nucleotide sequence ID" value="NZ_LJCO01000096.1"/>
</dbReference>
<feature type="transmembrane region" description="Helical" evidence="7">
    <location>
        <begin position="180"/>
        <end position="201"/>
    </location>
</feature>
<keyword evidence="3" id="KW-1003">Cell membrane</keyword>
<proteinExistence type="inferred from homology"/>
<feature type="transmembrane region" description="Helical" evidence="7">
    <location>
        <begin position="6"/>
        <end position="32"/>
    </location>
</feature>
<dbReference type="NCBIfam" id="TIGR00427">
    <property type="entry name" value="NAAT family transporter"/>
    <property type="match status" value="1"/>
</dbReference>
<keyword evidence="4 7" id="KW-0812">Transmembrane</keyword>
<dbReference type="PANTHER" id="PTHR33508:SF1">
    <property type="entry name" value="UPF0056 MEMBRANE PROTEIN YHCE"/>
    <property type="match status" value="1"/>
</dbReference>
<comment type="similarity">
    <text evidence="2 7">Belongs to the UPF0056 (MarC) family.</text>
</comment>
<organism evidence="8 9">
    <name type="scientific">Alicyclobacillus ferrooxydans</name>
    <dbReference type="NCBI Taxonomy" id="471514"/>
    <lineage>
        <taxon>Bacteria</taxon>
        <taxon>Bacillati</taxon>
        <taxon>Bacillota</taxon>
        <taxon>Bacilli</taxon>
        <taxon>Bacillales</taxon>
        <taxon>Alicyclobacillaceae</taxon>
        <taxon>Alicyclobacillus</taxon>
    </lineage>
</organism>
<dbReference type="EMBL" id="LJCO01000096">
    <property type="protein sequence ID" value="KPV40865.1"/>
    <property type="molecule type" value="Genomic_DNA"/>
</dbReference>
<feature type="transmembrane region" description="Helical" evidence="7">
    <location>
        <begin position="148"/>
        <end position="168"/>
    </location>
</feature>
<dbReference type="STRING" id="471514.AN477_21500"/>
<feature type="transmembrane region" description="Helical" evidence="7">
    <location>
        <begin position="69"/>
        <end position="89"/>
    </location>
</feature>
<dbReference type="PATRIC" id="fig|471514.4.peg.1807"/>
<keyword evidence="9" id="KW-1185">Reference proteome</keyword>
<dbReference type="PANTHER" id="PTHR33508">
    <property type="entry name" value="UPF0056 MEMBRANE PROTEIN YHCE"/>
    <property type="match status" value="1"/>
</dbReference>
<evidence type="ECO:0000256" key="5">
    <source>
        <dbReference type="ARBA" id="ARBA00022989"/>
    </source>
</evidence>
<sequence length="211" mass="22942">MIGYTIHALVGIFAIMNPVGNVPIFLSLTEGYDIDKQRKTARKAIFIAFLIIMIFLLLGHYIFQMFGITVSAFRVVGGILIFGIAYNLIQAKPSHAHVPHEDEHEDSVNKEDISVTPLATPLIAGPGTIATVMALAGGSNLLKDSISVFIAVVIVMMGTYVILYYSGFIGRHLGKTEMNVITRLMGLLLAIIAVQMAVSGLDKLFPGWLHT</sequence>
<dbReference type="OrthoDB" id="21094at2"/>
<dbReference type="Proteomes" id="UP000050482">
    <property type="component" value="Unassembled WGS sequence"/>
</dbReference>
<evidence type="ECO:0000256" key="7">
    <source>
        <dbReference type="RuleBase" id="RU362048"/>
    </source>
</evidence>
<evidence type="ECO:0000256" key="2">
    <source>
        <dbReference type="ARBA" id="ARBA00009784"/>
    </source>
</evidence>